<proteinExistence type="predicted"/>
<reference evidence="2" key="2">
    <citation type="submission" date="2025-09" db="UniProtKB">
        <authorList>
            <consortium name="Ensembl"/>
        </authorList>
    </citation>
    <scope>IDENTIFICATION</scope>
</reference>
<evidence type="ECO:0000313" key="3">
    <source>
        <dbReference type="Proteomes" id="UP000261620"/>
    </source>
</evidence>
<dbReference type="STRING" id="94237.ENSMMOP00000004206"/>
<sequence length="322" mass="36112">MKGYMCEQVFLFNTLFTKGMSIQTMPSFTKQLKGITDCIIGLQYVWEYRSPSKSVPPHYQCKLCAVSRLQHDMIAHVKGWKHFFKYLKKAHPDKVTYEEEEAIKDPVVRKVIKEVAADVEKAEGRGQLKVSVDHCDPMFSDGRFQGEFPPQDGPSDYPGGDYGEPSFGGYRGRQDFFEMDQSSFSDDLDNHPSGNSFGPHGGRDGYGRSGPVEEGPSRMYPDEHRGNLMNRPMDRPGLMGAALENSNTPNALLTYLDTFQIENESDAQLVLKVTQKLTDVLMEYRLRSGPSLNSFPMSSTNFSSPSRLMGSNDIYSSCLSGT</sequence>
<feature type="region of interest" description="Disordered" evidence="1">
    <location>
        <begin position="143"/>
        <end position="230"/>
    </location>
</feature>
<dbReference type="Ensembl" id="ENSMMOT00000004282.1">
    <property type="protein sequence ID" value="ENSMMOP00000004206.1"/>
    <property type="gene ID" value="ENSMMOG00000003368.1"/>
</dbReference>
<reference evidence="2" key="1">
    <citation type="submission" date="2025-08" db="UniProtKB">
        <authorList>
            <consortium name="Ensembl"/>
        </authorList>
    </citation>
    <scope>IDENTIFICATION</scope>
</reference>
<organism evidence="2 3">
    <name type="scientific">Mola mola</name>
    <name type="common">Ocean sunfish</name>
    <name type="synonym">Tetraodon mola</name>
    <dbReference type="NCBI Taxonomy" id="94237"/>
    <lineage>
        <taxon>Eukaryota</taxon>
        <taxon>Metazoa</taxon>
        <taxon>Chordata</taxon>
        <taxon>Craniata</taxon>
        <taxon>Vertebrata</taxon>
        <taxon>Euteleostomi</taxon>
        <taxon>Actinopterygii</taxon>
        <taxon>Neopterygii</taxon>
        <taxon>Teleostei</taxon>
        <taxon>Neoteleostei</taxon>
        <taxon>Acanthomorphata</taxon>
        <taxon>Eupercaria</taxon>
        <taxon>Tetraodontiformes</taxon>
        <taxon>Molidae</taxon>
        <taxon>Mola</taxon>
    </lineage>
</organism>
<protein>
    <submittedName>
        <fullName evidence="2">Uncharacterized protein</fullName>
    </submittedName>
</protein>
<name>A0A3Q3VPY5_MOLML</name>
<dbReference type="OMA" id="MEAQPGN"/>
<feature type="compositionally biased region" description="Low complexity" evidence="1">
    <location>
        <begin position="149"/>
        <end position="159"/>
    </location>
</feature>
<accession>A0A3Q3VPY5</accession>
<dbReference type="AlphaFoldDB" id="A0A3Q3VPY5"/>
<evidence type="ECO:0000256" key="1">
    <source>
        <dbReference type="SAM" id="MobiDB-lite"/>
    </source>
</evidence>
<evidence type="ECO:0000313" key="2">
    <source>
        <dbReference type="Ensembl" id="ENSMMOP00000004206.1"/>
    </source>
</evidence>
<dbReference type="Proteomes" id="UP000261620">
    <property type="component" value="Unplaced"/>
</dbReference>
<keyword evidence="3" id="KW-1185">Reference proteome</keyword>